<evidence type="ECO:0000313" key="2">
    <source>
        <dbReference type="Proteomes" id="UP000077829"/>
    </source>
</evidence>
<geneLocation type="plasmid" evidence="2">
    <name>pp27494_2</name>
</geneLocation>
<dbReference type="RefSeq" id="WP_064455146.1">
    <property type="nucleotide sequence ID" value="NZ_CP015602.1"/>
</dbReference>
<protein>
    <submittedName>
        <fullName evidence="1">Uncharacterized protein</fullName>
    </submittedName>
</protein>
<dbReference type="AlphaFoldDB" id="A0A172ZA04"/>
<sequence>MSKEIEKKVCFRVDEEVHHRAVLKAKELGVTVSSLAKKFVYSIANYDLESDETPSDKKTNRLYFYLSSDEKETINQHALAHGWSLSKEARFRVISSMSVTSKVLPDELKKIRGLRTAIDAVGRNIRHMMFQSKKLEINDPDFLKEIQTLNSYMEMAVKKIDELQDSTVDRWSFNRKGMRG</sequence>
<evidence type="ECO:0000313" key="1">
    <source>
        <dbReference type="EMBL" id="ANF89334.1"/>
    </source>
</evidence>
<gene>
    <name evidence="1" type="ORF">A7J50_6046</name>
</gene>
<proteinExistence type="predicted"/>
<organism evidence="1 2">
    <name type="scientific">Pseudomonas antarctica</name>
    <dbReference type="NCBI Taxonomy" id="219572"/>
    <lineage>
        <taxon>Bacteria</taxon>
        <taxon>Pseudomonadati</taxon>
        <taxon>Pseudomonadota</taxon>
        <taxon>Gammaproteobacteria</taxon>
        <taxon>Pseudomonadales</taxon>
        <taxon>Pseudomonadaceae</taxon>
        <taxon>Pseudomonas</taxon>
    </lineage>
</organism>
<reference evidence="1 2" key="1">
    <citation type="submission" date="2016-05" db="EMBL/GenBank/DDBJ databases">
        <title>Complete genome sequence of Pseudomonas antarctica PAMC 27494.</title>
        <authorList>
            <person name="Lee J."/>
        </authorList>
    </citation>
    <scope>NUCLEOTIDE SEQUENCE [LARGE SCALE GENOMIC DNA]</scope>
    <source>
        <strain evidence="1 2">PAMC 27494</strain>
        <plasmid evidence="2">Plasmid pp27494_2</plasmid>
    </source>
</reference>
<dbReference type="EMBL" id="CP015602">
    <property type="protein sequence ID" value="ANF89334.1"/>
    <property type="molecule type" value="Genomic_DNA"/>
</dbReference>
<accession>A0A172ZA04</accession>
<dbReference type="Proteomes" id="UP000077829">
    <property type="component" value="Plasmid pP27494_2"/>
</dbReference>
<dbReference type="PATRIC" id="fig|219572.3.peg.6206"/>
<name>A0A172ZA04_9PSED</name>
<keyword evidence="1" id="KW-0614">Plasmid</keyword>
<dbReference type="KEGG" id="panr:A7J50_6046"/>